<feature type="compositionally biased region" description="Low complexity" evidence="1">
    <location>
        <begin position="64"/>
        <end position="75"/>
    </location>
</feature>
<name>W4FUX8_APHAT</name>
<feature type="region of interest" description="Disordered" evidence="1">
    <location>
        <begin position="56"/>
        <end position="79"/>
    </location>
</feature>
<sequence length="188" mass="20574">MENNHIDLPSSAASIERATSACHVILSTPPDDGWTPHVHRLTWTQQFPQKLLHVPHGETLPHGTTSLSRSVSSPVPLQPDSLQTRHLVAPEMRLVLGSLVGRAPISLVDSCPNNSVHVAVRVPGVPHPLWPQSTTFNDAVDTTAPLHALHTKLLGNVSHRYTVPDTTPPFGVASVEYLKQENFDENRQ</sequence>
<organism evidence="2">
    <name type="scientific">Aphanomyces astaci</name>
    <name type="common">Crayfish plague agent</name>
    <dbReference type="NCBI Taxonomy" id="112090"/>
    <lineage>
        <taxon>Eukaryota</taxon>
        <taxon>Sar</taxon>
        <taxon>Stramenopiles</taxon>
        <taxon>Oomycota</taxon>
        <taxon>Saprolegniomycetes</taxon>
        <taxon>Saprolegniales</taxon>
        <taxon>Verrucalvaceae</taxon>
        <taxon>Aphanomyces</taxon>
    </lineage>
</organism>
<gene>
    <name evidence="2" type="ORF">H257_13962</name>
</gene>
<protein>
    <submittedName>
        <fullName evidence="2">Uncharacterized protein</fullName>
    </submittedName>
</protein>
<evidence type="ECO:0000256" key="1">
    <source>
        <dbReference type="SAM" id="MobiDB-lite"/>
    </source>
</evidence>
<evidence type="ECO:0000313" key="2">
    <source>
        <dbReference type="EMBL" id="ETV70589.1"/>
    </source>
</evidence>
<reference evidence="2" key="1">
    <citation type="submission" date="2013-12" db="EMBL/GenBank/DDBJ databases">
        <title>The Genome Sequence of Aphanomyces astaci APO3.</title>
        <authorList>
            <consortium name="The Broad Institute Genomics Platform"/>
            <person name="Russ C."/>
            <person name="Tyler B."/>
            <person name="van West P."/>
            <person name="Dieguez-Uribeondo J."/>
            <person name="Young S.K."/>
            <person name="Zeng Q."/>
            <person name="Gargeya S."/>
            <person name="Fitzgerald M."/>
            <person name="Abouelleil A."/>
            <person name="Alvarado L."/>
            <person name="Chapman S.B."/>
            <person name="Gainer-Dewar J."/>
            <person name="Goldberg J."/>
            <person name="Griggs A."/>
            <person name="Gujja S."/>
            <person name="Hansen M."/>
            <person name="Howarth C."/>
            <person name="Imamovic A."/>
            <person name="Ireland A."/>
            <person name="Larimer J."/>
            <person name="McCowan C."/>
            <person name="Murphy C."/>
            <person name="Pearson M."/>
            <person name="Poon T.W."/>
            <person name="Priest M."/>
            <person name="Roberts A."/>
            <person name="Saif S."/>
            <person name="Shea T."/>
            <person name="Sykes S."/>
            <person name="Wortman J."/>
            <person name="Nusbaum C."/>
            <person name="Birren B."/>
        </authorList>
    </citation>
    <scope>NUCLEOTIDE SEQUENCE [LARGE SCALE GENOMIC DNA]</scope>
    <source>
        <strain evidence="2">APO3</strain>
    </source>
</reference>
<dbReference type="EMBL" id="KI913165">
    <property type="protein sequence ID" value="ETV70589.1"/>
    <property type="molecule type" value="Genomic_DNA"/>
</dbReference>
<dbReference type="GeneID" id="20815958"/>
<dbReference type="AlphaFoldDB" id="W4FUX8"/>
<dbReference type="VEuPathDB" id="FungiDB:H257_13962"/>
<accession>W4FUX8</accession>
<proteinExistence type="predicted"/>
<dbReference type="RefSeq" id="XP_009839972.1">
    <property type="nucleotide sequence ID" value="XM_009841670.1"/>
</dbReference>